<dbReference type="Proteomes" id="UP000177690">
    <property type="component" value="Unassembled WGS sequence"/>
</dbReference>
<evidence type="ECO:0000313" key="2">
    <source>
        <dbReference type="Proteomes" id="UP000177690"/>
    </source>
</evidence>
<protein>
    <submittedName>
        <fullName evidence="1">Uncharacterized protein</fullName>
    </submittedName>
</protein>
<accession>A0A1G1ZRI0</accession>
<name>A0A1G1ZRI0_9BACT</name>
<dbReference type="EMBL" id="MHJL01000036">
    <property type="protein sequence ID" value="OGY66736.1"/>
    <property type="molecule type" value="Genomic_DNA"/>
</dbReference>
<dbReference type="AlphaFoldDB" id="A0A1G1ZRI0"/>
<organism evidence="1 2">
    <name type="scientific">Candidatus Harrisonbacteria bacterium RIFCSPLOWO2_02_FULL_41_13b</name>
    <dbReference type="NCBI Taxonomy" id="1798409"/>
    <lineage>
        <taxon>Bacteria</taxon>
        <taxon>Candidatus Harrisoniibacteriota</taxon>
    </lineage>
</organism>
<gene>
    <name evidence="1" type="ORF">A3I24_04405</name>
</gene>
<comment type="caution">
    <text evidence="1">The sequence shown here is derived from an EMBL/GenBank/DDBJ whole genome shotgun (WGS) entry which is preliminary data.</text>
</comment>
<proteinExistence type="predicted"/>
<evidence type="ECO:0000313" key="1">
    <source>
        <dbReference type="EMBL" id="OGY66736.1"/>
    </source>
</evidence>
<sequence length="107" mass="12362">MYEFILQLVIFLSLGVILFIMARAVPRIQSNSEVISQGSKFDYFDRILAKIPLNRLDFLMNTFLSKTLRRIKVVVLKIDNFITNYLNKLLKKTHNNGTINGGNDKPE</sequence>
<reference evidence="1 2" key="1">
    <citation type="journal article" date="2016" name="Nat. Commun.">
        <title>Thousands of microbial genomes shed light on interconnected biogeochemical processes in an aquifer system.</title>
        <authorList>
            <person name="Anantharaman K."/>
            <person name="Brown C.T."/>
            <person name="Hug L.A."/>
            <person name="Sharon I."/>
            <person name="Castelle C.J."/>
            <person name="Probst A.J."/>
            <person name="Thomas B.C."/>
            <person name="Singh A."/>
            <person name="Wilkins M.J."/>
            <person name="Karaoz U."/>
            <person name="Brodie E.L."/>
            <person name="Williams K.H."/>
            <person name="Hubbard S.S."/>
            <person name="Banfield J.F."/>
        </authorList>
    </citation>
    <scope>NUCLEOTIDE SEQUENCE [LARGE SCALE GENOMIC DNA]</scope>
</reference>